<sequence>MLLKQTFITIYGIIASDFCLTYSGTSVYNIPLIFPIIPSLNDY</sequence>
<protein>
    <submittedName>
        <fullName evidence="1">Uncharacterized protein</fullName>
    </submittedName>
</protein>
<dbReference type="Proteomes" id="UP000032946">
    <property type="component" value="Chromosome"/>
</dbReference>
<proteinExistence type="predicted"/>
<dbReference type="EMBL" id="FO818640">
    <property type="protein sequence ID" value="CDM95308.1"/>
    <property type="molecule type" value="Genomic_DNA"/>
</dbReference>
<evidence type="ECO:0000313" key="2">
    <source>
        <dbReference type="Proteomes" id="UP000032946"/>
    </source>
</evidence>
<accession>A0A9P1KGE8</accession>
<evidence type="ECO:0000313" key="1">
    <source>
        <dbReference type="EMBL" id="CDM95308.1"/>
    </source>
</evidence>
<reference evidence="1 2" key="1">
    <citation type="submission" date="2014-02" db="EMBL/GenBank/DDBJ databases">
        <authorList>
            <person name="Genoscope - CEA"/>
        </authorList>
    </citation>
    <scope>NUCLEOTIDE SEQUENCE [LARGE SCALE GENOMIC DNA]</scope>
    <source>
        <strain evidence="1 2">PCC 8005</strain>
    </source>
</reference>
<name>A0A9P1KGE8_9CYAN</name>
<organism evidence="1 2">
    <name type="scientific">Limnospira indica PCC 8005</name>
    <dbReference type="NCBI Taxonomy" id="376219"/>
    <lineage>
        <taxon>Bacteria</taxon>
        <taxon>Bacillati</taxon>
        <taxon>Cyanobacteriota</taxon>
        <taxon>Cyanophyceae</taxon>
        <taxon>Oscillatoriophycideae</taxon>
        <taxon>Oscillatoriales</taxon>
        <taxon>Sirenicapillariaceae</taxon>
        <taxon>Limnospira</taxon>
    </lineage>
</organism>
<dbReference type="AlphaFoldDB" id="A0A9P1KGE8"/>
<gene>
    <name evidence="1" type="ORF">ARTHRO_30576</name>
</gene>
<keyword evidence="2" id="KW-1185">Reference proteome</keyword>